<accession>A0A8T2MST0</accession>
<feature type="non-terminal residue" evidence="2">
    <location>
        <position position="1"/>
    </location>
</feature>
<name>A0A8T2MST0_9TELE</name>
<dbReference type="Proteomes" id="UP000824540">
    <property type="component" value="Unassembled WGS sequence"/>
</dbReference>
<evidence type="ECO:0000256" key="1">
    <source>
        <dbReference type="SAM" id="MobiDB-lite"/>
    </source>
</evidence>
<gene>
    <name evidence="2" type="ORF">JZ751_019972</name>
</gene>
<comment type="caution">
    <text evidence="2">The sequence shown here is derived from an EMBL/GenBank/DDBJ whole genome shotgun (WGS) entry which is preliminary data.</text>
</comment>
<evidence type="ECO:0000313" key="2">
    <source>
        <dbReference type="EMBL" id="KAG9331124.1"/>
    </source>
</evidence>
<reference evidence="2" key="1">
    <citation type="thesis" date="2021" institute="BYU ScholarsArchive" country="Provo, UT, USA">
        <title>Applications of and Algorithms for Genome Assembly and Genomic Analyses with an Emphasis on Marine Teleosts.</title>
        <authorList>
            <person name="Pickett B.D."/>
        </authorList>
    </citation>
    <scope>NUCLEOTIDE SEQUENCE</scope>
    <source>
        <strain evidence="2">HI-2016</strain>
    </source>
</reference>
<dbReference type="EMBL" id="JAFBMS010000379">
    <property type="protein sequence ID" value="KAG9331124.1"/>
    <property type="molecule type" value="Genomic_DNA"/>
</dbReference>
<sequence length="149" mass="15111">QGGSVRVGLKAGAAAGHTVSLPPCSSENNHGIKGTRPVCERQHVLIQGDPGSWSQSGGRGGACPQVGGQDGGGGPRPKCSCLCRCVFDGRGGHGPRRAGRGVSNCRTTESKGGPGGGHGGIHRAWRSGGQGPGLWLHCGPQNIHVLIWE</sequence>
<keyword evidence="3" id="KW-1185">Reference proteome</keyword>
<protein>
    <submittedName>
        <fullName evidence="2">Uncharacterized protein</fullName>
    </submittedName>
</protein>
<proteinExistence type="predicted"/>
<dbReference type="AlphaFoldDB" id="A0A8T2MST0"/>
<evidence type="ECO:0000313" key="3">
    <source>
        <dbReference type="Proteomes" id="UP000824540"/>
    </source>
</evidence>
<feature type="region of interest" description="Disordered" evidence="1">
    <location>
        <begin position="48"/>
        <end position="75"/>
    </location>
</feature>
<feature type="region of interest" description="Disordered" evidence="1">
    <location>
        <begin position="96"/>
        <end position="126"/>
    </location>
</feature>
<organism evidence="2 3">
    <name type="scientific">Albula glossodonta</name>
    <name type="common">roundjaw bonefish</name>
    <dbReference type="NCBI Taxonomy" id="121402"/>
    <lineage>
        <taxon>Eukaryota</taxon>
        <taxon>Metazoa</taxon>
        <taxon>Chordata</taxon>
        <taxon>Craniata</taxon>
        <taxon>Vertebrata</taxon>
        <taxon>Euteleostomi</taxon>
        <taxon>Actinopterygii</taxon>
        <taxon>Neopterygii</taxon>
        <taxon>Teleostei</taxon>
        <taxon>Albuliformes</taxon>
        <taxon>Albulidae</taxon>
        <taxon>Albula</taxon>
    </lineage>
</organism>